<keyword evidence="3" id="KW-0804">Transcription</keyword>
<proteinExistence type="predicted"/>
<dbReference type="GO" id="GO:0005634">
    <property type="term" value="C:nucleus"/>
    <property type="evidence" value="ECO:0007669"/>
    <property type="project" value="UniProtKB-SubCell"/>
</dbReference>
<feature type="domain" description="TEA" evidence="7">
    <location>
        <begin position="80"/>
        <end position="121"/>
    </location>
</feature>
<evidence type="ECO:0000313" key="9">
    <source>
        <dbReference type="Proteomes" id="UP000218231"/>
    </source>
</evidence>
<accession>A0A2A2L9A4</accession>
<dbReference type="STRING" id="2018661.A0A2A2L9A4"/>
<dbReference type="Gene3D" id="6.10.20.40">
    <property type="entry name" value="TEA/ATTS domain"/>
    <property type="match status" value="1"/>
</dbReference>
<feature type="DNA-binding region" description="TEA" evidence="5">
    <location>
        <begin position="80"/>
        <end position="121"/>
    </location>
</feature>
<keyword evidence="4" id="KW-0539">Nucleus</keyword>
<sequence>MDAADVPTENSASAAIASQRDKAGFEFNKDWLKGAVINGATGGGQMAAKLQLSPPAAETASTGSQPEQGTSSSTPSDIALDGGESIWDQAIEQAFQEALAIYPPCGRRKIIISDEGKMYGT</sequence>
<dbReference type="Pfam" id="PF01285">
    <property type="entry name" value="TEA"/>
    <property type="match status" value="1"/>
</dbReference>
<dbReference type="GO" id="GO:0000981">
    <property type="term" value="F:DNA-binding transcription factor activity, RNA polymerase II-specific"/>
    <property type="evidence" value="ECO:0007669"/>
    <property type="project" value="TreeGrafter"/>
</dbReference>
<name>A0A2A2L9A4_9BILA</name>
<dbReference type="EMBL" id="LIAE01007029">
    <property type="protein sequence ID" value="PAV82743.1"/>
    <property type="molecule type" value="Genomic_DNA"/>
</dbReference>
<evidence type="ECO:0000256" key="6">
    <source>
        <dbReference type="SAM" id="MobiDB-lite"/>
    </source>
</evidence>
<feature type="compositionally biased region" description="Polar residues" evidence="6">
    <location>
        <begin position="59"/>
        <end position="76"/>
    </location>
</feature>
<keyword evidence="2" id="KW-0805">Transcription regulation</keyword>
<evidence type="ECO:0000256" key="3">
    <source>
        <dbReference type="ARBA" id="ARBA00023163"/>
    </source>
</evidence>
<dbReference type="AlphaFoldDB" id="A0A2A2L9A4"/>
<comment type="caution">
    <text evidence="8">The sequence shown here is derived from an EMBL/GenBank/DDBJ whole genome shotgun (WGS) entry which is preliminary data.</text>
</comment>
<dbReference type="InterPro" id="IPR050937">
    <property type="entry name" value="TEC1_TEAD_TF"/>
</dbReference>
<dbReference type="Proteomes" id="UP000218231">
    <property type="component" value="Unassembled WGS sequence"/>
</dbReference>
<protein>
    <recommendedName>
        <fullName evidence="7">TEA domain-containing protein</fullName>
    </recommendedName>
</protein>
<evidence type="ECO:0000256" key="4">
    <source>
        <dbReference type="ARBA" id="ARBA00023242"/>
    </source>
</evidence>
<dbReference type="GO" id="GO:0005667">
    <property type="term" value="C:transcription regulator complex"/>
    <property type="evidence" value="ECO:0007669"/>
    <property type="project" value="TreeGrafter"/>
</dbReference>
<dbReference type="PANTHER" id="PTHR11834">
    <property type="entry name" value="TRANSCRIPTIONAL ENHANCER FACTOR TEF RELATED"/>
    <property type="match status" value="1"/>
</dbReference>
<evidence type="ECO:0000259" key="7">
    <source>
        <dbReference type="PROSITE" id="PS51088"/>
    </source>
</evidence>
<evidence type="ECO:0000256" key="5">
    <source>
        <dbReference type="PROSITE-ProRule" id="PRU00505"/>
    </source>
</evidence>
<gene>
    <name evidence="8" type="ORF">WR25_16152</name>
</gene>
<dbReference type="PROSITE" id="PS51088">
    <property type="entry name" value="TEA_2"/>
    <property type="match status" value="1"/>
</dbReference>
<organism evidence="8 9">
    <name type="scientific">Diploscapter pachys</name>
    <dbReference type="NCBI Taxonomy" id="2018661"/>
    <lineage>
        <taxon>Eukaryota</taxon>
        <taxon>Metazoa</taxon>
        <taxon>Ecdysozoa</taxon>
        <taxon>Nematoda</taxon>
        <taxon>Chromadorea</taxon>
        <taxon>Rhabditida</taxon>
        <taxon>Rhabditina</taxon>
        <taxon>Rhabditomorpha</taxon>
        <taxon>Rhabditoidea</taxon>
        <taxon>Rhabditidae</taxon>
        <taxon>Diploscapter</taxon>
    </lineage>
</organism>
<keyword evidence="9" id="KW-1185">Reference proteome</keyword>
<feature type="region of interest" description="Disordered" evidence="6">
    <location>
        <begin position="47"/>
        <end position="83"/>
    </location>
</feature>
<dbReference type="GO" id="GO:0000978">
    <property type="term" value="F:RNA polymerase II cis-regulatory region sequence-specific DNA binding"/>
    <property type="evidence" value="ECO:0007669"/>
    <property type="project" value="TreeGrafter"/>
</dbReference>
<comment type="subcellular location">
    <subcellularLocation>
        <location evidence="1">Nucleus</location>
    </subcellularLocation>
</comment>
<dbReference type="PANTHER" id="PTHR11834:SF0">
    <property type="entry name" value="PROTEIN SCALLOPED"/>
    <property type="match status" value="1"/>
</dbReference>
<reference evidence="8 9" key="1">
    <citation type="journal article" date="2017" name="Curr. Biol.">
        <title>Genome architecture and evolution of a unichromosomal asexual nematode.</title>
        <authorList>
            <person name="Fradin H."/>
            <person name="Zegar C."/>
            <person name="Gutwein M."/>
            <person name="Lucas J."/>
            <person name="Kovtun M."/>
            <person name="Corcoran D."/>
            <person name="Baugh L.R."/>
            <person name="Kiontke K."/>
            <person name="Gunsalus K."/>
            <person name="Fitch D.H."/>
            <person name="Piano F."/>
        </authorList>
    </citation>
    <scope>NUCLEOTIDE SEQUENCE [LARGE SCALE GENOMIC DNA]</scope>
    <source>
        <strain evidence="8">PF1309</strain>
    </source>
</reference>
<evidence type="ECO:0000256" key="2">
    <source>
        <dbReference type="ARBA" id="ARBA00023015"/>
    </source>
</evidence>
<evidence type="ECO:0000256" key="1">
    <source>
        <dbReference type="ARBA" id="ARBA00004123"/>
    </source>
</evidence>
<dbReference type="SMART" id="SM00426">
    <property type="entry name" value="TEA"/>
    <property type="match status" value="1"/>
</dbReference>
<dbReference type="OrthoDB" id="10006572at2759"/>
<dbReference type="InterPro" id="IPR038096">
    <property type="entry name" value="TEA/ATTS_sf"/>
</dbReference>
<evidence type="ECO:0000313" key="8">
    <source>
        <dbReference type="EMBL" id="PAV82743.1"/>
    </source>
</evidence>
<dbReference type="InterPro" id="IPR000818">
    <property type="entry name" value="TEA/ATTS_dom"/>
</dbReference>